<proteinExistence type="inferred from homology"/>
<protein>
    <recommendedName>
        <fullName evidence="3">Carboxylic ester hydrolase</fullName>
        <ecNumber evidence="3">3.1.1.-</ecNumber>
    </recommendedName>
</protein>
<dbReference type="PROSITE" id="PS00122">
    <property type="entry name" value="CARBOXYLESTERASE_B_1"/>
    <property type="match status" value="1"/>
</dbReference>
<dbReference type="PANTHER" id="PTHR11559">
    <property type="entry name" value="CARBOXYLESTERASE"/>
    <property type="match status" value="1"/>
</dbReference>
<dbReference type="Proteomes" id="UP000614334">
    <property type="component" value="Unassembled WGS sequence"/>
</dbReference>
<evidence type="ECO:0000256" key="1">
    <source>
        <dbReference type="ARBA" id="ARBA00005964"/>
    </source>
</evidence>
<dbReference type="AlphaFoldDB" id="A0A8H7M2A8"/>
<evidence type="ECO:0000313" key="6">
    <source>
        <dbReference type="Proteomes" id="UP000614334"/>
    </source>
</evidence>
<dbReference type="InterPro" id="IPR050309">
    <property type="entry name" value="Type-B_Carboxylest/Lipase"/>
</dbReference>
<dbReference type="InterPro" id="IPR019826">
    <property type="entry name" value="Carboxylesterase_B_AS"/>
</dbReference>
<evidence type="ECO:0000256" key="3">
    <source>
        <dbReference type="RuleBase" id="RU361235"/>
    </source>
</evidence>
<comment type="similarity">
    <text evidence="1 3">Belongs to the type-B carboxylesterase/lipase family.</text>
</comment>
<accession>A0A8H7M2A8</accession>
<evidence type="ECO:0000259" key="4">
    <source>
        <dbReference type="Pfam" id="PF00135"/>
    </source>
</evidence>
<feature type="domain" description="Carboxylesterase type B" evidence="4">
    <location>
        <begin position="65"/>
        <end position="525"/>
    </location>
</feature>
<dbReference type="EMBL" id="JACYCF010000016">
    <property type="protein sequence ID" value="KAF8752002.1"/>
    <property type="molecule type" value="Genomic_DNA"/>
</dbReference>
<dbReference type="Pfam" id="PF00135">
    <property type="entry name" value="COesterase"/>
    <property type="match status" value="1"/>
</dbReference>
<sequence length="575" mass="62296">MMLGNRNALLKTSESNTNERPFIISALTTLFVAALSTNTVAASPTHTTTNTIINLGHASYRGLLNETVPNVISWLGIPYAQPPRRFRAPLPLDETPRAHNITDAQQFPPFCIQGYSSWLGPNDTGGAGSENCLYVNVYAPKGITNTSSLPVVAYIHGGGYFAGNPRSWPFDNWVQRSPTPFVAVSIYYRLSIFGFLSAPEELGKGVYEGKDPELLLNAGIHDQRLALQFIQRHIRSFGGDPDRVTIMGQSAGAGGVGLHLTTRSANQAERLFRRAVVQSWYRSSFALPAARKEQWEAVTNSVGCSSNSSNVAHTLECLRKVDPVQLMQASDNGRKQHSESLWSWLPVIDGTLFEGNPGSILRAVPGVDVIVGHTTADSASGGTPFEAVVNATYPGLTSTDLETLRAMYIKAGITEESMASFGLGEAVFRCGTHFLANLYGPRAHTYRWDEPDPANPVSAGHSSDNYILYEGARTLSNGTTEFHALTPAQRGLSDEAVAYFTSFYATADPKVANTPATTHPMWPAHPSGKRIVFRAEGGGTGKIQGKPGGSFIENLDTGEVERCKVWNSMVDKLEI</sequence>
<evidence type="ECO:0000256" key="2">
    <source>
        <dbReference type="ARBA" id="ARBA00022801"/>
    </source>
</evidence>
<dbReference type="InterPro" id="IPR002018">
    <property type="entry name" value="CarbesteraseB"/>
</dbReference>
<gene>
    <name evidence="5" type="ORF">RHS01_07817</name>
</gene>
<keyword evidence="2 3" id="KW-0378">Hydrolase</keyword>
<dbReference type="GO" id="GO:0016787">
    <property type="term" value="F:hydrolase activity"/>
    <property type="evidence" value="ECO:0007669"/>
    <property type="project" value="UniProtKB-KW"/>
</dbReference>
<organism evidence="5 6">
    <name type="scientific">Rhizoctonia solani</name>
    <dbReference type="NCBI Taxonomy" id="456999"/>
    <lineage>
        <taxon>Eukaryota</taxon>
        <taxon>Fungi</taxon>
        <taxon>Dikarya</taxon>
        <taxon>Basidiomycota</taxon>
        <taxon>Agaricomycotina</taxon>
        <taxon>Agaricomycetes</taxon>
        <taxon>Cantharellales</taxon>
        <taxon>Ceratobasidiaceae</taxon>
        <taxon>Rhizoctonia</taxon>
    </lineage>
</organism>
<reference evidence="5" key="1">
    <citation type="submission" date="2020-09" db="EMBL/GenBank/DDBJ databases">
        <title>Comparative genome analyses of four rice-infecting Rhizoctonia solani isolates reveal extensive enrichment of homogalacturonan modification genes.</title>
        <authorList>
            <person name="Lee D.-Y."/>
            <person name="Jeon J."/>
            <person name="Kim K.-T."/>
            <person name="Cheong K."/>
            <person name="Song H."/>
            <person name="Choi G."/>
            <person name="Ko J."/>
            <person name="Opiyo S.O."/>
            <person name="Zuo S."/>
            <person name="Madhav S."/>
            <person name="Lee Y.-H."/>
            <person name="Wang G.-L."/>
        </authorList>
    </citation>
    <scope>NUCLEOTIDE SEQUENCE</scope>
    <source>
        <strain evidence="5">AG1-IA B2</strain>
    </source>
</reference>
<comment type="caution">
    <text evidence="5">The sequence shown here is derived from an EMBL/GenBank/DDBJ whole genome shotgun (WGS) entry which is preliminary data.</text>
</comment>
<dbReference type="EC" id="3.1.1.-" evidence="3"/>
<dbReference type="SUPFAM" id="SSF53474">
    <property type="entry name" value="alpha/beta-Hydrolases"/>
    <property type="match status" value="1"/>
</dbReference>
<dbReference type="InterPro" id="IPR029058">
    <property type="entry name" value="AB_hydrolase_fold"/>
</dbReference>
<evidence type="ECO:0000313" key="5">
    <source>
        <dbReference type="EMBL" id="KAF8752002.1"/>
    </source>
</evidence>
<name>A0A8H7M2A8_9AGAM</name>
<dbReference type="Gene3D" id="3.40.50.1820">
    <property type="entry name" value="alpha/beta hydrolase"/>
    <property type="match status" value="1"/>
</dbReference>